<dbReference type="OMA" id="RHIQEAN"/>
<dbReference type="AlphaFoldDB" id="A0A1B8AW50"/>
<dbReference type="Pfam" id="PF01408">
    <property type="entry name" value="GFO_IDH_MocA"/>
    <property type="match status" value="1"/>
</dbReference>
<dbReference type="SUPFAM" id="SSF55347">
    <property type="entry name" value="Glyceraldehyde-3-phosphate dehydrogenase-like, C-terminal domain"/>
    <property type="match status" value="1"/>
</dbReference>
<dbReference type="InterPro" id="IPR000683">
    <property type="entry name" value="Gfo/Idh/MocA-like_OxRdtase_N"/>
</dbReference>
<comment type="similarity">
    <text evidence="1">Belongs to the Gfo/Idh/MocA family.</text>
</comment>
<accession>A0A1B8AW50</accession>
<feature type="domain" description="Gfo/Idh/MocA-like oxidoreductase N-terminal" evidence="2">
    <location>
        <begin position="7"/>
        <end position="125"/>
    </location>
</feature>
<comment type="caution">
    <text evidence="4">The sequence shown here is derived from an EMBL/GenBank/DDBJ whole genome shotgun (WGS) entry which is preliminary data.</text>
</comment>
<sequence>MPVPLGLAVIGTNWITNSFIQSCHESKLFQLRAVYSRRVDTAKSFIRDTPSIQDASSVEAYDNLDSMLNDQDIDVVYIASPNSLHYEQGGKALNTGKHVIMEKPFASNVRELEALYELADSKNLFILEAYRHIQEPNFKTLQKLFDDEKTRTGKFGKIYGASLSMAVYSPLFGNMTDTNIPNVASPKFSGGCLMDMGVYPVTFAIRLFGVPASQTYFPVILETGVDGGGLIVLDYTPGTSKHKQRFTLQARTSKLYDSHAPTEIYCEKGTIRIEGGQASNVTDICTMEFIPRGSKNGEELGNPNPEYTDMLNLTWEAKELGRIISERDKAAEGDLRALSRSVLTVVEDMRKKNGIVFDCER</sequence>
<organism evidence="4 5">
    <name type="scientific">Fusarium poae</name>
    <dbReference type="NCBI Taxonomy" id="36050"/>
    <lineage>
        <taxon>Eukaryota</taxon>
        <taxon>Fungi</taxon>
        <taxon>Dikarya</taxon>
        <taxon>Ascomycota</taxon>
        <taxon>Pezizomycotina</taxon>
        <taxon>Sordariomycetes</taxon>
        <taxon>Hypocreomycetidae</taxon>
        <taxon>Hypocreales</taxon>
        <taxon>Nectriaceae</taxon>
        <taxon>Fusarium</taxon>
    </lineage>
</organism>
<keyword evidence="5" id="KW-1185">Reference proteome</keyword>
<proteinExistence type="inferred from homology"/>
<evidence type="ECO:0000259" key="3">
    <source>
        <dbReference type="Pfam" id="PF22725"/>
    </source>
</evidence>
<dbReference type="Proteomes" id="UP000091967">
    <property type="component" value="Unassembled WGS sequence"/>
</dbReference>
<feature type="domain" description="GFO/IDH/MocA-like oxidoreductase" evidence="3">
    <location>
        <begin position="151"/>
        <end position="272"/>
    </location>
</feature>
<protein>
    <submittedName>
        <fullName evidence="4">Uncharacterized protein</fullName>
    </submittedName>
</protein>
<dbReference type="SUPFAM" id="SSF51735">
    <property type="entry name" value="NAD(P)-binding Rossmann-fold domains"/>
    <property type="match status" value="1"/>
</dbReference>
<dbReference type="InterPro" id="IPR055170">
    <property type="entry name" value="GFO_IDH_MocA-like_dom"/>
</dbReference>
<evidence type="ECO:0000313" key="5">
    <source>
        <dbReference type="Proteomes" id="UP000091967"/>
    </source>
</evidence>
<dbReference type="PANTHER" id="PTHR43054">
    <property type="match status" value="1"/>
</dbReference>
<evidence type="ECO:0000256" key="1">
    <source>
        <dbReference type="ARBA" id="ARBA00010928"/>
    </source>
</evidence>
<dbReference type="STRING" id="36050.A0A1B8AW50"/>
<dbReference type="InterPro" id="IPR036291">
    <property type="entry name" value="NAD(P)-bd_dom_sf"/>
</dbReference>
<evidence type="ECO:0000313" key="4">
    <source>
        <dbReference type="EMBL" id="OBS24594.1"/>
    </source>
</evidence>
<dbReference type="PANTHER" id="PTHR43054:SF1">
    <property type="entry name" value="SCYLLO-INOSITOL 2-DEHYDROGENASE (NADP(+)) IOLU"/>
    <property type="match status" value="1"/>
</dbReference>
<evidence type="ECO:0000259" key="2">
    <source>
        <dbReference type="Pfam" id="PF01408"/>
    </source>
</evidence>
<reference evidence="4 5" key="1">
    <citation type="submission" date="2016-06" db="EMBL/GenBank/DDBJ databases">
        <title>Living apart together: crosstalk between the core and supernumerary genomes in a fungal plant pathogen.</title>
        <authorList>
            <person name="Vanheule A."/>
            <person name="Audenaert K."/>
            <person name="Warris S."/>
            <person name="Van De Geest H."/>
            <person name="Schijlen E."/>
            <person name="Hofte M."/>
            <person name="De Saeger S."/>
            <person name="Haesaert G."/>
            <person name="Waalwijk C."/>
            <person name="Van Der Lee T."/>
        </authorList>
    </citation>
    <scope>NUCLEOTIDE SEQUENCE [LARGE SCALE GENOMIC DNA]</scope>
    <source>
        <strain evidence="4 5">2516</strain>
    </source>
</reference>
<dbReference type="EMBL" id="LYXU01000002">
    <property type="protein sequence ID" value="OBS24594.1"/>
    <property type="molecule type" value="Genomic_DNA"/>
</dbReference>
<gene>
    <name evidence="4" type="ORF">FPOA_05135</name>
</gene>
<name>A0A1B8AW50_FUSPO</name>
<dbReference type="Gene3D" id="3.40.50.720">
    <property type="entry name" value="NAD(P)-binding Rossmann-like Domain"/>
    <property type="match status" value="1"/>
</dbReference>
<dbReference type="Gene3D" id="3.30.360.10">
    <property type="entry name" value="Dihydrodipicolinate Reductase, domain 2"/>
    <property type="match status" value="1"/>
</dbReference>
<dbReference type="GO" id="GO:0000166">
    <property type="term" value="F:nucleotide binding"/>
    <property type="evidence" value="ECO:0007669"/>
    <property type="project" value="InterPro"/>
</dbReference>
<dbReference type="Pfam" id="PF22725">
    <property type="entry name" value="GFO_IDH_MocA_C3"/>
    <property type="match status" value="1"/>
</dbReference>